<reference evidence="2" key="1">
    <citation type="submission" date="2018-06" db="EMBL/GenBank/DDBJ databases">
        <authorList>
            <person name="Zhirakovskaya E."/>
        </authorList>
    </citation>
    <scope>NUCLEOTIDE SEQUENCE</scope>
</reference>
<gene>
    <name evidence="2" type="ORF">MNBD_GAMMA01-1072</name>
</gene>
<evidence type="ECO:0000259" key="1">
    <source>
        <dbReference type="Pfam" id="PF18914"/>
    </source>
</evidence>
<accession>A0A3B0V6A1</accession>
<protein>
    <recommendedName>
        <fullName evidence="1">DUF5666 domain-containing protein</fullName>
    </recommendedName>
</protein>
<organism evidence="2">
    <name type="scientific">hydrothermal vent metagenome</name>
    <dbReference type="NCBI Taxonomy" id="652676"/>
    <lineage>
        <taxon>unclassified sequences</taxon>
        <taxon>metagenomes</taxon>
        <taxon>ecological metagenomes</taxon>
    </lineage>
</organism>
<feature type="domain" description="DUF5666" evidence="1">
    <location>
        <begin position="326"/>
        <end position="383"/>
    </location>
</feature>
<dbReference type="EMBL" id="UOEW01000034">
    <property type="protein sequence ID" value="VAW33487.1"/>
    <property type="molecule type" value="Genomic_DNA"/>
</dbReference>
<proteinExistence type="predicted"/>
<feature type="domain" description="DUF5666" evidence="1">
    <location>
        <begin position="99"/>
        <end position="158"/>
    </location>
</feature>
<dbReference type="Pfam" id="PF18914">
    <property type="entry name" value="DUF5666"/>
    <property type="match status" value="4"/>
</dbReference>
<feature type="domain" description="DUF5666" evidence="1">
    <location>
        <begin position="250"/>
        <end position="299"/>
    </location>
</feature>
<feature type="domain" description="DUF5666" evidence="1">
    <location>
        <begin position="400"/>
        <end position="460"/>
    </location>
</feature>
<evidence type="ECO:0000313" key="2">
    <source>
        <dbReference type="EMBL" id="VAW33487.1"/>
    </source>
</evidence>
<dbReference type="InterPro" id="IPR043724">
    <property type="entry name" value="DUF5666"/>
</dbReference>
<dbReference type="AlphaFoldDB" id="A0A3B0V6A1"/>
<sequence>MKKRSFISLLIYLIIFSLSTSATAAPAADTIVIDDLRNLQVTEETILTIDGRAKAREQFGTGFLSRTLPGYKARVNYNGDGNGNGGDLSEIHLLNSVVGPVTSNDSFGLGVLLENIPVHEDTVLVGIDDISELQLGDIVAVSGLEAPVGSDMRTTRIEYLADGADFWLITSNITGMSANGFYIRNQVIHTDSTTTVVCGAEELTEGLKVTVELTPTSDYVYGDDLHGEKVTCYADFDPDPPPPPSVFINGDITTINESQSQMVVDGYTINLNDATEIISRNGSTSLEVGMNVSVTGSEIPSSEGQIMAAYVYILETGGPEPVDLSGEVETVNESQTEFTVGDTTVMISPVTNFVDGTQADLVVGALVDVTGVEDTNTGSVIAEVVFFRTEVTQPPVFFSGFITNVGDDGSQITVDNQVVNISDDTQIVGGTIDDLLLDVEVYVAGVYASVANEVNATLIEIGGRNDPPGNNKTLETTFKASGGSISGSGTVTKVIEDVIFRAAF</sequence>
<name>A0A3B0V6A1_9ZZZZ</name>